<feature type="transmembrane region" description="Helical" evidence="10">
    <location>
        <begin position="446"/>
        <end position="468"/>
    </location>
</feature>
<feature type="transmembrane region" description="Helical" evidence="10">
    <location>
        <begin position="326"/>
        <end position="344"/>
    </location>
</feature>
<comment type="caution">
    <text evidence="11">The sequence shown here is derived from an EMBL/GenBank/DDBJ whole genome shotgun (WGS) entry which is preliminary data.</text>
</comment>
<name>A0A086TGH1_HAPC1</name>
<reference evidence="12" key="1">
    <citation type="journal article" date="2014" name="Genome Announc.">
        <title>Genome sequence and annotation of Acremonium chrysogenum, producer of the beta-lactam antibiotic cephalosporin C.</title>
        <authorList>
            <person name="Terfehr D."/>
            <person name="Dahlmann T.A."/>
            <person name="Specht T."/>
            <person name="Zadra I."/>
            <person name="Kuernsteiner H."/>
            <person name="Kueck U."/>
        </authorList>
    </citation>
    <scope>NUCLEOTIDE SEQUENCE [LARGE SCALE GENOMIC DNA]</scope>
    <source>
        <strain evidence="12">ATCC 11550 / CBS 779.69 / DSM 880 / IAM 14645 / JCM 23072 / IMI 49137</strain>
    </source>
</reference>
<dbReference type="AlphaFoldDB" id="A0A086TGH1"/>
<evidence type="ECO:0000256" key="1">
    <source>
        <dbReference type="ARBA" id="ARBA00002598"/>
    </source>
</evidence>
<feature type="region of interest" description="Disordered" evidence="9">
    <location>
        <begin position="81"/>
        <end position="116"/>
    </location>
</feature>
<proteinExistence type="inferred from homology"/>
<evidence type="ECO:0000256" key="8">
    <source>
        <dbReference type="ARBA" id="ARBA00035585"/>
    </source>
</evidence>
<dbReference type="PANTHER" id="PTHR28259">
    <property type="entry name" value="FLUORIDE EXPORT PROTEIN 1-RELATED"/>
    <property type="match status" value="1"/>
</dbReference>
<dbReference type="EMBL" id="JPKY01000003">
    <property type="protein sequence ID" value="KFH48453.1"/>
    <property type="molecule type" value="Genomic_DNA"/>
</dbReference>
<evidence type="ECO:0000256" key="10">
    <source>
        <dbReference type="SAM" id="Phobius"/>
    </source>
</evidence>
<feature type="region of interest" description="Disordered" evidence="9">
    <location>
        <begin position="1"/>
        <end position="56"/>
    </location>
</feature>
<feature type="transmembrane region" description="Helical" evidence="10">
    <location>
        <begin position="350"/>
        <end position="371"/>
    </location>
</feature>
<sequence length="481" mass="52008">MQPDASAEPRRPEGPNPTESPAIELQGTSTNPLPADETGSRDRERMRRPSEYSVPDDWVNLDELAATAPVENVDEQHIYRHRSLEETRTRESQRRKSIAARRPEGEARPPQAEERAAEVSPFATQLFTLSYLIFFAILGTLARVGLSALTWYPGAPVSFSVLWSNFGGSFVMGFLIEARNLFFREEDAEPGSNEQLDGQVRSKRSDEENDPGPDLAEAKEKRMAVKKTLPLYVGLSTGFCGSFTSFSAFIADAFSAVSNDLVAPDGSDPPRGRNGGYSFMALLAVVIVTVSLSLAGLSLGAHLAIALEHWKVSIRYPVTRTVLDPLGVILGWGSWLGAVLMAVFPAHDAWRGRVVFALVFAPLGCIARFYLSLHLNGKMASFPLGTFVANVTGTAVLGMAFDIAHVPIGGVVGCQVLQGVDDGFCGCLTTVSTWVAELNSLRRRHAYVYGGVSVVSAFALMVAIMGGLRWSDGFSGLLCST</sequence>
<protein>
    <submittedName>
        <fullName evidence="11">Uncharacterized protein</fullName>
    </submittedName>
</protein>
<evidence type="ECO:0000256" key="3">
    <source>
        <dbReference type="ARBA" id="ARBA00022475"/>
    </source>
</evidence>
<dbReference type="HOGENOM" id="CLU_030507_0_0_1"/>
<feature type="compositionally biased region" description="Basic and acidic residues" evidence="9">
    <location>
        <begin position="38"/>
        <end position="50"/>
    </location>
</feature>
<feature type="compositionally biased region" description="Basic and acidic residues" evidence="9">
    <location>
        <begin position="101"/>
        <end position="116"/>
    </location>
</feature>
<keyword evidence="4 10" id="KW-0812">Transmembrane</keyword>
<organism evidence="11 12">
    <name type="scientific">Hapsidospora chrysogenum (strain ATCC 11550 / CBS 779.69 / DSM 880 / IAM 14645 / JCM 23072 / IMI 49137)</name>
    <name type="common">Acremonium chrysogenum</name>
    <dbReference type="NCBI Taxonomy" id="857340"/>
    <lineage>
        <taxon>Eukaryota</taxon>
        <taxon>Fungi</taxon>
        <taxon>Dikarya</taxon>
        <taxon>Ascomycota</taxon>
        <taxon>Pezizomycotina</taxon>
        <taxon>Sordariomycetes</taxon>
        <taxon>Hypocreomycetidae</taxon>
        <taxon>Hypocreales</taxon>
        <taxon>Bionectriaceae</taxon>
        <taxon>Hapsidospora</taxon>
    </lineage>
</organism>
<dbReference type="OrthoDB" id="409792at2759"/>
<keyword evidence="5 10" id="KW-1133">Transmembrane helix</keyword>
<evidence type="ECO:0000313" key="12">
    <source>
        <dbReference type="Proteomes" id="UP000029964"/>
    </source>
</evidence>
<comment type="similarity">
    <text evidence="7">Belongs to the fluoride channel Fluc/FEX (TC 1.A.43) family.</text>
</comment>
<keyword evidence="3" id="KW-1003">Cell membrane</keyword>
<dbReference type="InterPro" id="IPR003691">
    <property type="entry name" value="FluC"/>
</dbReference>
<evidence type="ECO:0000256" key="7">
    <source>
        <dbReference type="ARBA" id="ARBA00035120"/>
    </source>
</evidence>
<keyword evidence="12" id="KW-1185">Reference proteome</keyword>
<evidence type="ECO:0000256" key="2">
    <source>
        <dbReference type="ARBA" id="ARBA00004651"/>
    </source>
</evidence>
<dbReference type="GO" id="GO:1903425">
    <property type="term" value="F:fluoride transmembrane transporter activity"/>
    <property type="evidence" value="ECO:0007669"/>
    <property type="project" value="TreeGrafter"/>
</dbReference>
<feature type="transmembrane region" description="Helical" evidence="10">
    <location>
        <begin position="157"/>
        <end position="176"/>
    </location>
</feature>
<evidence type="ECO:0000256" key="5">
    <source>
        <dbReference type="ARBA" id="ARBA00022989"/>
    </source>
</evidence>
<feature type="transmembrane region" description="Helical" evidence="10">
    <location>
        <begin position="129"/>
        <end position="151"/>
    </location>
</feature>
<evidence type="ECO:0000256" key="6">
    <source>
        <dbReference type="ARBA" id="ARBA00023136"/>
    </source>
</evidence>
<dbReference type="GO" id="GO:0005886">
    <property type="term" value="C:plasma membrane"/>
    <property type="evidence" value="ECO:0007669"/>
    <property type="project" value="UniProtKB-SubCell"/>
</dbReference>
<keyword evidence="6 10" id="KW-0472">Membrane</keyword>
<evidence type="ECO:0000313" key="11">
    <source>
        <dbReference type="EMBL" id="KFH48453.1"/>
    </source>
</evidence>
<feature type="transmembrane region" description="Helical" evidence="10">
    <location>
        <begin position="277"/>
        <end position="305"/>
    </location>
</feature>
<comment type="catalytic activity">
    <reaction evidence="8">
        <text>fluoride(in) = fluoride(out)</text>
        <dbReference type="Rhea" id="RHEA:76159"/>
        <dbReference type="ChEBI" id="CHEBI:17051"/>
    </reaction>
    <physiologicalReaction direction="left-to-right" evidence="8">
        <dbReference type="Rhea" id="RHEA:76160"/>
    </physiologicalReaction>
</comment>
<feature type="compositionally biased region" description="Basic and acidic residues" evidence="9">
    <location>
        <begin position="81"/>
        <end position="94"/>
    </location>
</feature>
<dbReference type="PANTHER" id="PTHR28259:SF1">
    <property type="entry name" value="FLUORIDE EXPORT PROTEIN 1-RELATED"/>
    <property type="match status" value="1"/>
</dbReference>
<dbReference type="Pfam" id="PF02537">
    <property type="entry name" value="CRCB"/>
    <property type="match status" value="2"/>
</dbReference>
<evidence type="ECO:0000256" key="9">
    <source>
        <dbReference type="SAM" id="MobiDB-lite"/>
    </source>
</evidence>
<feature type="region of interest" description="Disordered" evidence="9">
    <location>
        <begin position="187"/>
        <end position="218"/>
    </location>
</feature>
<accession>A0A086TGH1</accession>
<feature type="transmembrane region" description="Helical" evidence="10">
    <location>
        <begin position="229"/>
        <end position="257"/>
    </location>
</feature>
<evidence type="ECO:0000256" key="4">
    <source>
        <dbReference type="ARBA" id="ARBA00022692"/>
    </source>
</evidence>
<comment type="subcellular location">
    <subcellularLocation>
        <location evidence="2">Cell membrane</location>
        <topology evidence="2">Multi-pass membrane protein</topology>
    </subcellularLocation>
</comment>
<gene>
    <name evidence="11" type="ORF">ACRE_007090</name>
</gene>
<dbReference type="STRING" id="857340.A0A086TGH1"/>
<comment type="function">
    <text evidence="1">Fluoride channel required for the rapid expulsion of cytoplasmic fluoride.</text>
</comment>
<dbReference type="Proteomes" id="UP000029964">
    <property type="component" value="Unassembled WGS sequence"/>
</dbReference>